<comment type="caution">
    <text evidence="11">The sequence shown here is derived from an EMBL/GenBank/DDBJ whole genome shotgun (WGS) entry which is preliminary data.</text>
</comment>
<organism evidence="11 12">
    <name type="scientific">Deinococcus oregonensis</name>
    <dbReference type="NCBI Taxonomy" id="1805970"/>
    <lineage>
        <taxon>Bacteria</taxon>
        <taxon>Thermotogati</taxon>
        <taxon>Deinococcota</taxon>
        <taxon>Deinococci</taxon>
        <taxon>Deinococcales</taxon>
        <taxon>Deinococcaceae</taxon>
        <taxon>Deinococcus</taxon>
    </lineage>
</organism>
<evidence type="ECO:0000313" key="12">
    <source>
        <dbReference type="Proteomes" id="UP001589733"/>
    </source>
</evidence>
<evidence type="ECO:0000256" key="4">
    <source>
        <dbReference type="ARBA" id="ARBA00022741"/>
    </source>
</evidence>
<evidence type="ECO:0000313" key="11">
    <source>
        <dbReference type="EMBL" id="MFB9992039.1"/>
    </source>
</evidence>
<name>A0ABV6AWZ5_9DEIO</name>
<evidence type="ECO:0000256" key="1">
    <source>
        <dbReference type="ARBA" id="ARBA00004236"/>
    </source>
</evidence>
<evidence type="ECO:0000256" key="9">
    <source>
        <dbReference type="SAM" id="Phobius"/>
    </source>
</evidence>
<evidence type="ECO:0000256" key="3">
    <source>
        <dbReference type="ARBA" id="ARBA00022692"/>
    </source>
</evidence>
<dbReference type="Pfam" id="PF18967">
    <property type="entry name" value="PycTM"/>
    <property type="match status" value="1"/>
</dbReference>
<keyword evidence="4" id="KW-0547">Nucleotide-binding</keyword>
<keyword evidence="2" id="KW-1003">Cell membrane</keyword>
<keyword evidence="3 9" id="KW-0812">Transmembrane</keyword>
<protein>
    <recommendedName>
        <fullName evidence="10">Pycsar effector protein domain-containing protein</fullName>
    </recommendedName>
</protein>
<feature type="transmembrane region" description="Helical" evidence="9">
    <location>
        <begin position="105"/>
        <end position="125"/>
    </location>
</feature>
<proteinExistence type="predicted"/>
<feature type="coiled-coil region" evidence="8">
    <location>
        <begin position="47"/>
        <end position="74"/>
    </location>
</feature>
<keyword evidence="12" id="KW-1185">Reference proteome</keyword>
<reference evidence="11 12" key="1">
    <citation type="submission" date="2024-09" db="EMBL/GenBank/DDBJ databases">
        <authorList>
            <person name="Sun Q."/>
            <person name="Mori K."/>
        </authorList>
    </citation>
    <scope>NUCLEOTIDE SEQUENCE [LARGE SCALE GENOMIC DNA]</scope>
    <source>
        <strain evidence="11 12">JCM 13503</strain>
    </source>
</reference>
<dbReference type="InterPro" id="IPR043760">
    <property type="entry name" value="PycTM_dom"/>
</dbReference>
<keyword evidence="6" id="KW-0051">Antiviral defense</keyword>
<evidence type="ECO:0000256" key="8">
    <source>
        <dbReference type="SAM" id="Coils"/>
    </source>
</evidence>
<sequence>MSNVQHCHLLSNGYGEAMRWLSRLLPSRPPEPAKDSALQADSEIDGIKAAEKLLDYLKADVERVAAEIRTAEDRARGNATLAGVALPLVTFLRTLPEGNGTLETVVAVIAALAIIVAVFLTIGVVRNQKTNRTKLTWYKERQEDTYLEKPNARYDRFLHELQTIWIGYLADGRRIRDVKYKALGWQTAAVGVALTAVAVLVIASVL</sequence>
<keyword evidence="5 9" id="KW-1133">Transmembrane helix</keyword>
<dbReference type="EMBL" id="JBHLYR010000028">
    <property type="protein sequence ID" value="MFB9992039.1"/>
    <property type="molecule type" value="Genomic_DNA"/>
</dbReference>
<dbReference type="Proteomes" id="UP001589733">
    <property type="component" value="Unassembled WGS sequence"/>
</dbReference>
<feature type="transmembrane region" description="Helical" evidence="9">
    <location>
        <begin position="183"/>
        <end position="205"/>
    </location>
</feature>
<gene>
    <name evidence="11" type="ORF">ACFFLM_08710</name>
</gene>
<evidence type="ECO:0000256" key="2">
    <source>
        <dbReference type="ARBA" id="ARBA00022475"/>
    </source>
</evidence>
<evidence type="ECO:0000256" key="6">
    <source>
        <dbReference type="ARBA" id="ARBA00023118"/>
    </source>
</evidence>
<evidence type="ECO:0000256" key="5">
    <source>
        <dbReference type="ARBA" id="ARBA00022989"/>
    </source>
</evidence>
<evidence type="ECO:0000256" key="7">
    <source>
        <dbReference type="ARBA" id="ARBA00023136"/>
    </source>
</evidence>
<comment type="subcellular location">
    <subcellularLocation>
        <location evidence="1">Cell membrane</location>
    </subcellularLocation>
</comment>
<keyword evidence="8" id="KW-0175">Coiled coil</keyword>
<evidence type="ECO:0000259" key="10">
    <source>
        <dbReference type="Pfam" id="PF18967"/>
    </source>
</evidence>
<keyword evidence="7 9" id="KW-0472">Membrane</keyword>
<accession>A0ABV6AWZ5</accession>
<feature type="domain" description="Pycsar effector protein" evidence="10">
    <location>
        <begin position="57"/>
        <end position="202"/>
    </location>
</feature>